<dbReference type="SUPFAM" id="SSF53448">
    <property type="entry name" value="Nucleotide-diphospho-sugar transferases"/>
    <property type="match status" value="1"/>
</dbReference>
<accession>A0A1I0EVL1</accession>
<dbReference type="Proteomes" id="UP000199308">
    <property type="component" value="Unassembled WGS sequence"/>
</dbReference>
<dbReference type="AlphaFoldDB" id="A0A1I0EVL1"/>
<dbReference type="RefSeq" id="WP_093329657.1">
    <property type="nucleotide sequence ID" value="NZ_AP027363.1"/>
</dbReference>
<protein>
    <recommendedName>
        <fullName evidence="3">Glycosyl transferase family 2</fullName>
    </recommendedName>
</protein>
<organism evidence="1 2">
    <name type="scientific">Thalassotalea agarivorans</name>
    <name type="common">Thalassomonas agarivorans</name>
    <dbReference type="NCBI Taxonomy" id="349064"/>
    <lineage>
        <taxon>Bacteria</taxon>
        <taxon>Pseudomonadati</taxon>
        <taxon>Pseudomonadota</taxon>
        <taxon>Gammaproteobacteria</taxon>
        <taxon>Alteromonadales</taxon>
        <taxon>Colwelliaceae</taxon>
        <taxon>Thalassotalea</taxon>
    </lineage>
</organism>
<evidence type="ECO:0000313" key="1">
    <source>
        <dbReference type="EMBL" id="SET49388.1"/>
    </source>
</evidence>
<dbReference type="InterPro" id="IPR029044">
    <property type="entry name" value="Nucleotide-diphossugar_trans"/>
</dbReference>
<keyword evidence="2" id="KW-1185">Reference proteome</keyword>
<evidence type="ECO:0000313" key="2">
    <source>
        <dbReference type="Proteomes" id="UP000199308"/>
    </source>
</evidence>
<gene>
    <name evidence="1" type="ORF">SAMN05660429_01954</name>
</gene>
<dbReference type="STRING" id="349064.SAMN05660429_01954"/>
<evidence type="ECO:0008006" key="3">
    <source>
        <dbReference type="Google" id="ProtNLM"/>
    </source>
</evidence>
<sequence>MDKRVIAKYLQHYAESEVASLDNFPAESYHQAVCIPAYEETPQFIEQLLSSSLWTTNRLLLVLVINQPDNATDSKAQEQLASFVCAVGPIVWQQNNLTLISSRHGDILVVDRFTRPIPHKQGVGLARKIACDISLALYAQGLVDSRFIISTDADASLPNNYVNELKTVSSNVSVGYCEFYHYSANTAVHVANELYEQALRYYVNGLIEAKSHYAFFTIGSILFFEMSAYAKVRGFPKRSAGEDFYLINKLAKIGEVKSLTKVHIELEARPSNRVPFGTGPAVQKILALKQQQQDYLYYHPDVFKQLRLLLESFPLLFAKRHDLDSWFKGLTEVSRQALQALNIHRFVSANLNVSQSQFDKQLVHWFDAFKTLKYIHFLRDNGYPDCPFEATKTNNL</sequence>
<name>A0A1I0EVL1_THASX</name>
<dbReference type="EMBL" id="FOHK01000008">
    <property type="protein sequence ID" value="SET49388.1"/>
    <property type="molecule type" value="Genomic_DNA"/>
</dbReference>
<dbReference type="Gene3D" id="3.90.550.10">
    <property type="entry name" value="Spore Coat Polysaccharide Biosynthesis Protein SpsA, Chain A"/>
    <property type="match status" value="1"/>
</dbReference>
<reference evidence="1 2" key="1">
    <citation type="submission" date="2016-10" db="EMBL/GenBank/DDBJ databases">
        <authorList>
            <person name="de Groot N.N."/>
        </authorList>
    </citation>
    <scope>NUCLEOTIDE SEQUENCE [LARGE SCALE GENOMIC DNA]</scope>
    <source>
        <strain evidence="1 2">DSM 19706</strain>
    </source>
</reference>
<dbReference type="OrthoDB" id="6199505at2"/>
<proteinExistence type="predicted"/>